<dbReference type="Proteomes" id="UP000095283">
    <property type="component" value="Unplaced"/>
</dbReference>
<name>A0A1I7X6J0_HETBA</name>
<sequence>MQLTSACVLQLLFWIFKSGFRDLRQNRAAKILGISRILGFYTIPNSNPNMHLCNLKPSSDRKHSGKAEQNMSARKQPNAEFRIQRHCLVTNIRYTFQVYLIFKKSNEEELDVTLKSCVTSAFHL</sequence>
<evidence type="ECO:0000313" key="3">
    <source>
        <dbReference type="WBParaSite" id="Hba_13182"/>
    </source>
</evidence>
<feature type="chain" id="PRO_5009311055" evidence="1">
    <location>
        <begin position="20"/>
        <end position="124"/>
    </location>
</feature>
<dbReference type="AlphaFoldDB" id="A0A1I7X6J0"/>
<protein>
    <submittedName>
        <fullName evidence="3">Secreted protein</fullName>
    </submittedName>
</protein>
<feature type="signal peptide" evidence="1">
    <location>
        <begin position="1"/>
        <end position="19"/>
    </location>
</feature>
<evidence type="ECO:0000313" key="2">
    <source>
        <dbReference type="Proteomes" id="UP000095283"/>
    </source>
</evidence>
<accession>A0A1I7X6J0</accession>
<reference evidence="3" key="1">
    <citation type="submission" date="2016-11" db="UniProtKB">
        <authorList>
            <consortium name="WormBaseParasite"/>
        </authorList>
    </citation>
    <scope>IDENTIFICATION</scope>
</reference>
<keyword evidence="2" id="KW-1185">Reference proteome</keyword>
<evidence type="ECO:0000256" key="1">
    <source>
        <dbReference type="SAM" id="SignalP"/>
    </source>
</evidence>
<organism evidence="2 3">
    <name type="scientific">Heterorhabditis bacteriophora</name>
    <name type="common">Entomopathogenic nematode worm</name>
    <dbReference type="NCBI Taxonomy" id="37862"/>
    <lineage>
        <taxon>Eukaryota</taxon>
        <taxon>Metazoa</taxon>
        <taxon>Ecdysozoa</taxon>
        <taxon>Nematoda</taxon>
        <taxon>Chromadorea</taxon>
        <taxon>Rhabditida</taxon>
        <taxon>Rhabditina</taxon>
        <taxon>Rhabditomorpha</taxon>
        <taxon>Strongyloidea</taxon>
        <taxon>Heterorhabditidae</taxon>
        <taxon>Heterorhabditis</taxon>
    </lineage>
</organism>
<dbReference type="WBParaSite" id="Hba_13182">
    <property type="protein sequence ID" value="Hba_13182"/>
    <property type="gene ID" value="Hba_13182"/>
</dbReference>
<proteinExistence type="predicted"/>
<keyword evidence="1" id="KW-0732">Signal</keyword>